<evidence type="ECO:0000313" key="2">
    <source>
        <dbReference type="EMBL" id="MRX82408.1"/>
    </source>
</evidence>
<name>A0A6N7RNX5_9ACTN</name>
<protein>
    <submittedName>
        <fullName evidence="2">Acyl-CoA synthetase FdrA</fullName>
    </submittedName>
</protein>
<keyword evidence="3" id="KW-1185">Reference proteome</keyword>
<dbReference type="GO" id="GO:0004775">
    <property type="term" value="F:succinate-CoA ligase (ADP-forming) activity"/>
    <property type="evidence" value="ECO:0007669"/>
    <property type="project" value="TreeGrafter"/>
</dbReference>
<sequence>MVKKVELRKGLYYDSVKLMLVSKAIADVEGVSKASVVMGTELNKENLSRQGMDSEESRQAGASDLIISLEAETDEALERAVEEMERQLAHNAESQEGACYRPRTFESALKLQPGTNIAIVSVPGAHAVPVARDALAAGLHLMLFSDNVSLEDERALKEEAAERGLLVMGPDCGTAVINGVPLCFANVVSEGSVGMVSASGTGSQEVMALLDAYGVGITQNIGTGGRDLKEAVGGLTFLQALATLNEDDDTKVIVLISKPPSEAITDKILAYVRERVTKPVVLNLIGAEPREGMGEHVHFARSLEECALVAAGLAKGEAVVPFWGAATLEDKAQGLARAIGRPDGFVRAYYSGGTLAYEAELLFKQHGGAVVTNLSGVRGVDPVDQAAQVVIDFGEDEYTVGRAHPMIDSTLRAEAFERALNDEKTSIVLLDFVLGYGASARPHEDFVKLLHSSDGRVPVVANVIGTEADPQCLSSVIAELEEAGILVAPSNKMAIDVVCRAMEIKER</sequence>
<evidence type="ECO:0000313" key="3">
    <source>
        <dbReference type="Proteomes" id="UP000438093"/>
    </source>
</evidence>
<dbReference type="GO" id="GO:0009361">
    <property type="term" value="C:succinate-CoA ligase complex (ADP-forming)"/>
    <property type="evidence" value="ECO:0007669"/>
    <property type="project" value="TreeGrafter"/>
</dbReference>
<organism evidence="2 3">
    <name type="scientific">Eggerthella guodeyinii</name>
    <dbReference type="NCBI Taxonomy" id="2690837"/>
    <lineage>
        <taxon>Bacteria</taxon>
        <taxon>Bacillati</taxon>
        <taxon>Actinomycetota</taxon>
        <taxon>Coriobacteriia</taxon>
        <taxon>Eggerthellales</taxon>
        <taxon>Eggerthellaceae</taxon>
        <taxon>Eggerthella</taxon>
    </lineage>
</organism>
<evidence type="ECO:0000259" key="1">
    <source>
        <dbReference type="Pfam" id="PF00549"/>
    </source>
</evidence>
<dbReference type="RefSeq" id="WP_154333285.1">
    <property type="nucleotide sequence ID" value="NZ_VTFY01000006.1"/>
</dbReference>
<dbReference type="GO" id="GO:0006099">
    <property type="term" value="P:tricarboxylic acid cycle"/>
    <property type="evidence" value="ECO:0007669"/>
    <property type="project" value="TreeGrafter"/>
</dbReference>
<comment type="caution">
    <text evidence="2">The sequence shown here is derived from an EMBL/GenBank/DDBJ whole genome shotgun (WGS) entry which is preliminary data.</text>
</comment>
<dbReference type="EMBL" id="VTFY01000006">
    <property type="protein sequence ID" value="MRX82408.1"/>
    <property type="molecule type" value="Genomic_DNA"/>
</dbReference>
<dbReference type="InterPro" id="IPR016102">
    <property type="entry name" value="Succinyl-CoA_synth-like"/>
</dbReference>
<feature type="domain" description="ATP-citrate synthase/succinyl-CoA ligase C-terminal" evidence="1">
    <location>
        <begin position="350"/>
        <end position="494"/>
    </location>
</feature>
<accession>A0A6N7RNX5</accession>
<proteinExistence type="predicted"/>
<dbReference type="Gene3D" id="3.40.50.720">
    <property type="entry name" value="NAD(P)-binding Rossmann-like Domain"/>
    <property type="match status" value="1"/>
</dbReference>
<dbReference type="PANTHER" id="PTHR11117:SF24">
    <property type="entry name" value="PROTEIN FDRA"/>
    <property type="match status" value="1"/>
</dbReference>
<dbReference type="GO" id="GO:0004776">
    <property type="term" value="F:succinate-CoA ligase (GDP-forming) activity"/>
    <property type="evidence" value="ECO:0007669"/>
    <property type="project" value="TreeGrafter"/>
</dbReference>
<dbReference type="AlphaFoldDB" id="A0A6N7RNX5"/>
<dbReference type="PANTHER" id="PTHR11117">
    <property type="entry name" value="SUCCINYL-COA LIGASE SUBUNIT ALPHA"/>
    <property type="match status" value="1"/>
</dbReference>
<dbReference type="Proteomes" id="UP000438093">
    <property type="component" value="Unassembled WGS sequence"/>
</dbReference>
<dbReference type="GO" id="GO:0005829">
    <property type="term" value="C:cytosol"/>
    <property type="evidence" value="ECO:0007669"/>
    <property type="project" value="TreeGrafter"/>
</dbReference>
<dbReference type="Gene3D" id="3.40.50.261">
    <property type="entry name" value="Succinyl-CoA synthetase domains"/>
    <property type="match status" value="2"/>
</dbReference>
<dbReference type="SUPFAM" id="SSF52210">
    <property type="entry name" value="Succinyl-CoA synthetase domains"/>
    <property type="match status" value="2"/>
</dbReference>
<reference evidence="3" key="1">
    <citation type="submission" date="2019-08" db="EMBL/GenBank/DDBJ databases">
        <title>Arthrobacter sp. nov., isolated from plateau pika and Tibetan wild ass.</title>
        <authorList>
            <person name="Ge Y."/>
        </authorList>
    </citation>
    <scope>NUCLEOTIDE SEQUENCE [LARGE SCALE GENOMIC DNA]</scope>
    <source>
        <strain evidence="3">HF-4214</strain>
    </source>
</reference>
<dbReference type="Pfam" id="PF00549">
    <property type="entry name" value="Ligase_CoA"/>
    <property type="match status" value="1"/>
</dbReference>
<dbReference type="InterPro" id="IPR005811">
    <property type="entry name" value="SUCC_ACL_C"/>
</dbReference>
<gene>
    <name evidence="2" type="primary">fdrA</name>
    <name evidence="2" type="ORF">GJG86_07860</name>
</gene>
<dbReference type="NCBIfam" id="NF004760">
    <property type="entry name" value="PRK06091.1"/>
    <property type="match status" value="1"/>
</dbReference>